<dbReference type="Proteomes" id="UP001365542">
    <property type="component" value="Unassembled WGS sequence"/>
</dbReference>
<keyword evidence="2" id="KW-0813">Transport</keyword>
<feature type="domain" description="TRAPPC10/Trs130 C-terminal" evidence="5">
    <location>
        <begin position="1481"/>
        <end position="1662"/>
    </location>
</feature>
<feature type="domain" description="Trs130 NTS" evidence="8">
    <location>
        <begin position="815"/>
        <end position="903"/>
    </location>
</feature>
<feature type="region of interest" description="Disordered" evidence="4">
    <location>
        <begin position="70"/>
        <end position="134"/>
    </location>
</feature>
<evidence type="ECO:0000313" key="10">
    <source>
        <dbReference type="Proteomes" id="UP001365542"/>
    </source>
</evidence>
<dbReference type="GO" id="GO:0006891">
    <property type="term" value="P:intra-Golgi vesicle-mediated transport"/>
    <property type="evidence" value="ECO:0007669"/>
    <property type="project" value="TreeGrafter"/>
</dbReference>
<dbReference type="InterPro" id="IPR022233">
    <property type="entry name" value="TRAPPC10/Trs130_C"/>
</dbReference>
<dbReference type="EMBL" id="JAVHJO010000019">
    <property type="protein sequence ID" value="KAK6523228.1"/>
    <property type="molecule type" value="Genomic_DNA"/>
</dbReference>
<feature type="compositionally biased region" description="Polar residues" evidence="4">
    <location>
        <begin position="595"/>
        <end position="608"/>
    </location>
</feature>
<feature type="compositionally biased region" description="Low complexity" evidence="4">
    <location>
        <begin position="239"/>
        <end position="251"/>
    </location>
</feature>
<feature type="compositionally biased region" description="Polar residues" evidence="4">
    <location>
        <begin position="90"/>
        <end position="104"/>
    </location>
</feature>
<evidence type="ECO:0008006" key="11">
    <source>
        <dbReference type="Google" id="ProtNLM"/>
    </source>
</evidence>
<keyword evidence="10" id="KW-1185">Reference proteome</keyword>
<evidence type="ECO:0000256" key="1">
    <source>
        <dbReference type="ARBA" id="ARBA00004555"/>
    </source>
</evidence>
<feature type="region of interest" description="Disordered" evidence="4">
    <location>
        <begin position="229"/>
        <end position="256"/>
    </location>
</feature>
<protein>
    <recommendedName>
        <fullName evidence="11">TMEM1 family protein</fullName>
    </recommendedName>
</protein>
<evidence type="ECO:0000259" key="7">
    <source>
        <dbReference type="Pfam" id="PF23274"/>
    </source>
</evidence>
<evidence type="ECO:0000256" key="3">
    <source>
        <dbReference type="ARBA" id="ARBA00023034"/>
    </source>
</evidence>
<comment type="subcellular location">
    <subcellularLocation>
        <location evidence="1">Golgi apparatus</location>
    </subcellularLocation>
</comment>
<organism evidence="9 10">
    <name type="scientific">Orbilia ellipsospora</name>
    <dbReference type="NCBI Taxonomy" id="2528407"/>
    <lineage>
        <taxon>Eukaryota</taxon>
        <taxon>Fungi</taxon>
        <taxon>Dikarya</taxon>
        <taxon>Ascomycota</taxon>
        <taxon>Pezizomycotina</taxon>
        <taxon>Orbiliomycetes</taxon>
        <taxon>Orbiliales</taxon>
        <taxon>Orbiliaceae</taxon>
        <taxon>Orbilia</taxon>
    </lineage>
</organism>
<proteinExistence type="predicted"/>
<feature type="domain" description="TRAPPC10/Trs130 N-terminal" evidence="6">
    <location>
        <begin position="468"/>
        <end position="507"/>
    </location>
</feature>
<feature type="region of interest" description="Disordered" evidence="4">
    <location>
        <begin position="429"/>
        <end position="470"/>
    </location>
</feature>
<evidence type="ECO:0000256" key="2">
    <source>
        <dbReference type="ARBA" id="ARBA00022448"/>
    </source>
</evidence>
<feature type="region of interest" description="Disordered" evidence="4">
    <location>
        <begin position="588"/>
        <end position="617"/>
    </location>
</feature>
<dbReference type="GO" id="GO:0005829">
    <property type="term" value="C:cytosol"/>
    <property type="evidence" value="ECO:0007669"/>
    <property type="project" value="GOC"/>
</dbReference>
<dbReference type="Pfam" id="PF23036">
    <property type="entry name" value="TRAPPC10_1st"/>
    <property type="match status" value="3"/>
</dbReference>
<dbReference type="PANTHER" id="PTHR13251">
    <property type="entry name" value="EPILEPSY HOLOPROSENCEPHALY CANDIDATE 1/TMEM1"/>
    <property type="match status" value="1"/>
</dbReference>
<feature type="domain" description="TRAPPC10/Trs130 N-terminal" evidence="6">
    <location>
        <begin position="249"/>
        <end position="394"/>
    </location>
</feature>
<evidence type="ECO:0000259" key="6">
    <source>
        <dbReference type="Pfam" id="PF23036"/>
    </source>
</evidence>
<feature type="domain" description="TRAPPC10/Trs130 N-terminal" evidence="6">
    <location>
        <begin position="151"/>
        <end position="189"/>
    </location>
</feature>
<keyword evidence="3" id="KW-0333">Golgi apparatus</keyword>
<feature type="compositionally biased region" description="Low complexity" evidence="4">
    <location>
        <begin position="70"/>
        <end position="89"/>
    </location>
</feature>
<dbReference type="Pfam" id="PF24965">
    <property type="entry name" value="TRS130_4HB"/>
    <property type="match status" value="1"/>
</dbReference>
<dbReference type="InterPro" id="IPR055505">
    <property type="entry name" value="DUF7077"/>
</dbReference>
<comment type="caution">
    <text evidence="9">The sequence shown here is derived from an EMBL/GenBank/DDBJ whole genome shotgun (WGS) entry which is preliminary data.</text>
</comment>
<dbReference type="GO" id="GO:1990071">
    <property type="term" value="C:TRAPPII protein complex"/>
    <property type="evidence" value="ECO:0007669"/>
    <property type="project" value="InterPro"/>
</dbReference>
<sequence>MDGLPSRVALDNSTSKVTVTYWDPSSVYPLFSPDVKARLPLRNLHWKSPSRPLRSINSLYVDFISAIPSTTPEDTASSSTAAARHTSLSFANGGSKPTSRNPSTEDVVPPLPPTSPPKITGGSIGRRRSSTPNLNTYLRRTTLGDIHRERRHQIPGLRQTSYLKIYFLRCDDNDYYKNTAKKDIKEWMTAHCTLPSTSTSSSSSSASKSDHHDSFEWMIVHVVLPGTPAAAQPRLNGQSSSSLNSNSSNQESKSRFQFKSSTTILEKLRSDFGSTSKKALPRIVQIRLSHPQPSPPPGAPLPVIPLPTPAEKEADYAILISHMKSSILTSFDLRVQQYEDDILARSNQQHLPGWNFCTFFVLKEGLAGAFESVGLIEDAWAIYQELAVAGEGIIVGEEVDREGGKTFLGWSAEIVKTLVEEGRRWNEHQAKRLRSKSSSSLTVPGTPGTPPPSELGESPSEREEFNESILSSSRKPYRELILSNNISVFDFISYCFARQASLLLRLAATVPLRNSIAHPATADASYSFYDPTSAAGDDAVGEAIPREGEAGYLTEVVKKGIDFLRTGSAVLRAELYRGWESMQADLEQIKKSEGSSESATPTEPTANQDAAGEKTDEDKFDLTFPAAKAFIDNYIASFVVNGVMQLIDATDHTSVPHLDWKDLLLLEAKSPPPTPSITQAFVAGTKIENKDMPPDAIPQRSTTLFSTETDEKKGPTVSEGLTATQELAFFRAEILMLARGVVVEVAGTRWRSSQEKLHPAPKHEASAPLDLNGLSEVSLTDTADTQSLASTNRSEEVLEKDDWAWLWGIRAGMLRHALLSDTGFLSVYERMTETVVKLFSLAKRVKSTERTLAEIACIKYYRKDYAAAANYFSKLAPSYTLQRWAVVEENLLMMYADCLKKMGRDEEFGKVILVLLKKRAEQEKRRWRTQRTSMLFLNGVIRIDGDEGFSMIPGMDEASSVVSATDLRFDEFFTDIDVETCPHFEGEEAGKGGFRWSVIVHCRWLLAHGVKIKNGSMNISIVDERVKGIAGIARDMELVITEDSAIKRGRNKIVFIADTFYAGVYEILSMAVTVNNVTFRHKFKPDPPQSVDGVTPPPPQRRVDVPKVILFQAPDTFHISLNSPKLIQLDKLRTVDVEINAGNTIVERVEMKIKSLTAGLRLLVSDMQIVNGAEEKATLEDATLELDENGLIKLGSKSEDNKLRHVMLRIPYKSDGDLNELSVRLEAHLVTGTYDYKYIATPAVPVALPLSVNVQDIFTRGALFSKFQVSTVNHLPLRIIKTGLEGSKAFKTSTGVGCTDPNDGTVVYSKQPSSFTFKTTRIAGQEEFSGDSLYLKVLWRGVGDEISAAVKTAFIHHISSAGYGRYQRLFMPTLTAIVDSLSKKDIERAVLLNAVRLPVYSSETWADAYLGVNCKIIGEKENVAKCVEEFFNMWSGRKRVPLLDSIHSFGKKPHKEDDEEVKEKAELATHLHDIMRTIVIPVEIPVLQCLATARLDLGGIPDRGNRGPKMVRVGEVIHTILKIGISRCWDLGKERERRNRNVPSTLRFYYEIHTSHSQSEGSSSKKEGKNEEWLINGRRRGVFEYTFPPEACGEDDLEEEVEFGLLLVALKPGFLLLPGIEVRALPYVPLDTSVTVGDEGEDNYTVTCETDYRSASEGCLVVSEVEEKVVKVDEGGIGGRLGGAGSMRRPTSAGVGAVTEVAA</sequence>
<dbReference type="InterPro" id="IPR056916">
    <property type="entry name" value="NTS_TR130"/>
</dbReference>
<name>A0AAV9WSX5_9PEZI</name>
<reference evidence="9 10" key="1">
    <citation type="submission" date="2019-10" db="EMBL/GenBank/DDBJ databases">
        <authorList>
            <person name="Palmer J.M."/>
        </authorList>
    </citation>
    <scope>NUCLEOTIDE SEQUENCE [LARGE SCALE GENOMIC DNA]</scope>
    <source>
        <strain evidence="9 10">TWF694</strain>
    </source>
</reference>
<evidence type="ECO:0000259" key="8">
    <source>
        <dbReference type="Pfam" id="PF24967"/>
    </source>
</evidence>
<dbReference type="Pfam" id="PF23274">
    <property type="entry name" value="DUF7077"/>
    <property type="match status" value="1"/>
</dbReference>
<dbReference type="InterPro" id="IPR056913">
    <property type="entry name" value="TRAPPC10/Trs130_N"/>
</dbReference>
<feature type="compositionally biased region" description="Low complexity" evidence="4">
    <location>
        <begin position="436"/>
        <end position="446"/>
    </location>
</feature>
<evidence type="ECO:0000313" key="9">
    <source>
        <dbReference type="EMBL" id="KAK6523228.1"/>
    </source>
</evidence>
<dbReference type="InterPro" id="IPR045126">
    <property type="entry name" value="TRAPPC10/Trs130"/>
</dbReference>
<evidence type="ECO:0000256" key="4">
    <source>
        <dbReference type="SAM" id="MobiDB-lite"/>
    </source>
</evidence>
<dbReference type="PANTHER" id="PTHR13251:SF3">
    <property type="entry name" value="TRAFFICKING PROTEIN PARTICLE COMPLEX SUBUNIT 10"/>
    <property type="match status" value="1"/>
</dbReference>
<feature type="domain" description="DUF7077" evidence="7">
    <location>
        <begin position="1114"/>
        <end position="1245"/>
    </location>
</feature>
<accession>A0AAV9WSX5</accession>
<evidence type="ECO:0000259" key="5">
    <source>
        <dbReference type="Pfam" id="PF12584"/>
    </source>
</evidence>
<dbReference type="GO" id="GO:0034498">
    <property type="term" value="P:early endosome to Golgi transport"/>
    <property type="evidence" value="ECO:0007669"/>
    <property type="project" value="TreeGrafter"/>
</dbReference>
<dbReference type="Pfam" id="PF24967">
    <property type="entry name" value="NTS_TR130"/>
    <property type="match status" value="1"/>
</dbReference>
<gene>
    <name evidence="9" type="ORF">TWF694_006120</name>
</gene>
<dbReference type="Pfam" id="PF12584">
    <property type="entry name" value="TRAPPC10"/>
    <property type="match status" value="1"/>
</dbReference>